<dbReference type="AlphaFoldDB" id="A0A7I8JLW7"/>
<dbReference type="EMBL" id="LR743601">
    <property type="protein sequence ID" value="CAA2631572.1"/>
    <property type="molecule type" value="Genomic_DNA"/>
</dbReference>
<sequence>MNHDLNIYNPDFSKEPSYYNGSTRRIIEVLSWLAIQ</sequence>
<reference evidence="1 2" key="1">
    <citation type="submission" date="2019-12" db="EMBL/GenBank/DDBJ databases">
        <authorList>
            <person name="Scholz U."/>
            <person name="Mascher M."/>
            <person name="Fiebig A."/>
        </authorList>
    </citation>
    <scope>NUCLEOTIDE SEQUENCE</scope>
</reference>
<protein>
    <submittedName>
        <fullName evidence="1">Uncharacterized protein</fullName>
    </submittedName>
</protein>
<organism evidence="1">
    <name type="scientific">Spirodela intermedia</name>
    <name type="common">Intermediate duckweed</name>
    <dbReference type="NCBI Taxonomy" id="51605"/>
    <lineage>
        <taxon>Eukaryota</taxon>
        <taxon>Viridiplantae</taxon>
        <taxon>Streptophyta</taxon>
        <taxon>Embryophyta</taxon>
        <taxon>Tracheophyta</taxon>
        <taxon>Spermatophyta</taxon>
        <taxon>Magnoliopsida</taxon>
        <taxon>Liliopsida</taxon>
        <taxon>Araceae</taxon>
        <taxon>Lemnoideae</taxon>
        <taxon>Spirodela</taxon>
    </lineage>
</organism>
<gene>
    <name evidence="1" type="ORF">SI7747_14017220</name>
</gene>
<dbReference type="Proteomes" id="UP001189122">
    <property type="component" value="Unassembled WGS sequence"/>
</dbReference>
<proteinExistence type="predicted"/>
<dbReference type="EMBL" id="CACRZD030000014">
    <property type="protein sequence ID" value="CAA6670815.1"/>
    <property type="molecule type" value="Genomic_DNA"/>
</dbReference>
<name>A0A7I8JLW7_SPIIN</name>
<evidence type="ECO:0000313" key="1">
    <source>
        <dbReference type="EMBL" id="CAA2631572.1"/>
    </source>
</evidence>
<keyword evidence="2" id="KW-1185">Reference proteome</keyword>
<evidence type="ECO:0000313" key="2">
    <source>
        <dbReference type="Proteomes" id="UP001189122"/>
    </source>
</evidence>
<accession>A0A7I8JLW7</accession>